<dbReference type="AlphaFoldDB" id="A0A0N5C323"/>
<protein>
    <submittedName>
        <fullName evidence="2">DUF4145 domain-containing protein</fullName>
    </submittedName>
</protein>
<name>A0A0N5C323_STREA</name>
<sequence>MSFNRKRKNPHPEKEIYDTGEILPFKTDLWLHLQRQIISNDKSLPVVRDILSSLQSIRCRDICQGRLALDATYELYLAIHNLLSTDHNSVNGKEKLSRSLGVSINRVIGHLQEMEASLEDRSCKTIRSTLDYFEVDNYIATIRNEFAHGAIPNVIAMAEAVEKLLEVIVRIYWSVFDGNIKWPEVENELERKIIFYVRMILDMFKIARAQPLSYESFLRNRSVESLAPIINKNGEFFTKILFSTQCLIFIDSNCDEVKGCKYVPPTYQDISMRYIFDLVHDQWDVFEMTRTVAEMSVDEEEKEVIKIQCRYWAGWLIKKIATNKILTKWEIGELYKWAVILKLEGCIKKIKKNYGLEDIDLVHNLSNYPNAVENINDDSDVKISYTCGAWGC</sequence>
<dbReference type="GO" id="GO:0004519">
    <property type="term" value="F:endonuclease activity"/>
    <property type="evidence" value="ECO:0007669"/>
    <property type="project" value="InterPro"/>
</dbReference>
<dbReference type="GO" id="GO:0090730">
    <property type="term" value="C:Las1 complex"/>
    <property type="evidence" value="ECO:0007669"/>
    <property type="project" value="InterPro"/>
</dbReference>
<keyword evidence="1" id="KW-1185">Reference proteome</keyword>
<dbReference type="Pfam" id="PF04031">
    <property type="entry name" value="Las1"/>
    <property type="match status" value="1"/>
</dbReference>
<evidence type="ECO:0000313" key="2">
    <source>
        <dbReference type="WBParaSite" id="SPAL_0001237800.1"/>
    </source>
</evidence>
<organism evidence="1 2">
    <name type="scientific">Strongyloides papillosus</name>
    <name type="common">Intestinal threadworm</name>
    <dbReference type="NCBI Taxonomy" id="174720"/>
    <lineage>
        <taxon>Eukaryota</taxon>
        <taxon>Metazoa</taxon>
        <taxon>Ecdysozoa</taxon>
        <taxon>Nematoda</taxon>
        <taxon>Chromadorea</taxon>
        <taxon>Rhabditida</taxon>
        <taxon>Tylenchina</taxon>
        <taxon>Panagrolaimomorpha</taxon>
        <taxon>Strongyloidoidea</taxon>
        <taxon>Strongyloididae</taxon>
        <taxon>Strongyloides</taxon>
    </lineage>
</organism>
<dbReference type="InterPro" id="IPR007174">
    <property type="entry name" value="Las1"/>
</dbReference>
<reference evidence="2" key="1">
    <citation type="submission" date="2017-02" db="UniProtKB">
        <authorList>
            <consortium name="WormBaseParasite"/>
        </authorList>
    </citation>
    <scope>IDENTIFICATION</scope>
</reference>
<evidence type="ECO:0000313" key="1">
    <source>
        <dbReference type="Proteomes" id="UP000046392"/>
    </source>
</evidence>
<dbReference type="Proteomes" id="UP000046392">
    <property type="component" value="Unplaced"/>
</dbReference>
<proteinExistence type="predicted"/>
<accession>A0A0N5C323</accession>
<dbReference type="GO" id="GO:0006364">
    <property type="term" value="P:rRNA processing"/>
    <property type="evidence" value="ECO:0007669"/>
    <property type="project" value="InterPro"/>
</dbReference>
<dbReference type="WBParaSite" id="SPAL_0001237800.1">
    <property type="protein sequence ID" value="SPAL_0001237800.1"/>
    <property type="gene ID" value="SPAL_0001237800"/>
</dbReference>